<dbReference type="Proteomes" id="UP000470186">
    <property type="component" value="Unassembled WGS sequence"/>
</dbReference>
<evidence type="ECO:0000256" key="1">
    <source>
        <dbReference type="ARBA" id="ARBA00009990"/>
    </source>
</evidence>
<evidence type="ECO:0008006" key="7">
    <source>
        <dbReference type="Google" id="ProtNLM"/>
    </source>
</evidence>
<comment type="similarity">
    <text evidence="1">Belongs to the SecB family.</text>
</comment>
<dbReference type="GO" id="GO:0015031">
    <property type="term" value="P:protein transport"/>
    <property type="evidence" value="ECO:0007669"/>
    <property type="project" value="UniProtKB-KW"/>
</dbReference>
<keyword evidence="6" id="KW-1185">Reference proteome</keyword>
<accession>A0A7X1Y7Q6</accession>
<reference evidence="5 6" key="1">
    <citation type="submission" date="2019-10" db="EMBL/GenBank/DDBJ databases">
        <title>Evaluation of single-gene subtyping targets for Pseudomonas.</title>
        <authorList>
            <person name="Reichler S.J."/>
            <person name="Orsi R.H."/>
            <person name="Wiedmann M."/>
            <person name="Martin N.H."/>
            <person name="Murphy S.I."/>
        </authorList>
    </citation>
    <scope>NUCLEOTIDE SEQUENCE [LARGE SCALE GENOMIC DNA]</scope>
    <source>
        <strain evidence="5 6">FSL R10-2107</strain>
    </source>
</reference>
<evidence type="ECO:0000256" key="2">
    <source>
        <dbReference type="ARBA" id="ARBA00022448"/>
    </source>
</evidence>
<dbReference type="AlphaFoldDB" id="A0A7X1Y7Q6"/>
<sequence>MRSIMKSAKFTLDQMFYTEFSVKANAAFKRDCEECPTEPKVNIHITPTDENRYLVGMNLIKNQEVDSDAYEARAFAIGIFVVDDDIEKKKQIALVAQSGPNILYGSIRDQIASLTARGPWGEYLLPPKVFEPGDYELFDGSESD</sequence>
<keyword evidence="2" id="KW-0813">Transport</keyword>
<dbReference type="Gene3D" id="3.10.420.10">
    <property type="entry name" value="SecB-like"/>
    <property type="match status" value="1"/>
</dbReference>
<keyword evidence="4" id="KW-0811">Translocation</keyword>
<dbReference type="GO" id="GO:0051082">
    <property type="term" value="F:unfolded protein binding"/>
    <property type="evidence" value="ECO:0007669"/>
    <property type="project" value="InterPro"/>
</dbReference>
<comment type="caution">
    <text evidence="5">The sequence shown here is derived from an EMBL/GenBank/DDBJ whole genome shotgun (WGS) entry which is preliminary data.</text>
</comment>
<dbReference type="InterPro" id="IPR035958">
    <property type="entry name" value="SecB-like_sf"/>
</dbReference>
<organism evidence="5 6">
    <name type="scientific">Pseudomonas helleri</name>
    <dbReference type="NCBI Taxonomy" id="1608996"/>
    <lineage>
        <taxon>Bacteria</taxon>
        <taxon>Pseudomonadati</taxon>
        <taxon>Pseudomonadota</taxon>
        <taxon>Gammaproteobacteria</taxon>
        <taxon>Pseudomonadales</taxon>
        <taxon>Pseudomonadaceae</taxon>
        <taxon>Pseudomonas</taxon>
    </lineage>
</organism>
<evidence type="ECO:0000256" key="3">
    <source>
        <dbReference type="ARBA" id="ARBA00022927"/>
    </source>
</evidence>
<dbReference type="SUPFAM" id="SSF54611">
    <property type="entry name" value="SecB-like"/>
    <property type="match status" value="1"/>
</dbReference>
<evidence type="ECO:0000313" key="6">
    <source>
        <dbReference type="Proteomes" id="UP000470186"/>
    </source>
</evidence>
<proteinExistence type="inferred from homology"/>
<evidence type="ECO:0000256" key="4">
    <source>
        <dbReference type="ARBA" id="ARBA00023010"/>
    </source>
</evidence>
<dbReference type="GO" id="GO:0051262">
    <property type="term" value="P:protein tetramerization"/>
    <property type="evidence" value="ECO:0007669"/>
    <property type="project" value="InterPro"/>
</dbReference>
<dbReference type="InterPro" id="IPR003708">
    <property type="entry name" value="SecB"/>
</dbReference>
<dbReference type="EMBL" id="WIVX01000050">
    <property type="protein sequence ID" value="MQU32129.1"/>
    <property type="molecule type" value="Genomic_DNA"/>
</dbReference>
<dbReference type="Pfam" id="PF02556">
    <property type="entry name" value="SecB"/>
    <property type="match status" value="1"/>
</dbReference>
<name>A0A7X1Y7Q6_9PSED</name>
<keyword evidence="3" id="KW-0653">Protein transport</keyword>
<gene>
    <name evidence="5" type="ORF">GHO30_12115</name>
</gene>
<protein>
    <recommendedName>
        <fullName evidence="7">Preprotein translocase subunit SecB</fullName>
    </recommendedName>
</protein>
<evidence type="ECO:0000313" key="5">
    <source>
        <dbReference type="EMBL" id="MQU32129.1"/>
    </source>
</evidence>